<dbReference type="Proteomes" id="UP000247233">
    <property type="component" value="Unassembled WGS sequence"/>
</dbReference>
<keyword evidence="1" id="KW-0175">Coiled coil</keyword>
<feature type="compositionally biased region" description="Basic and acidic residues" evidence="2">
    <location>
        <begin position="432"/>
        <end position="443"/>
    </location>
</feature>
<sequence>MTVDPKNFNASRADAGAKLDERPPRRLIVCCDGSWQSSNHGTKNIASNVAKLSRSIANYGKNKEGDLIQQIVFYDAGVGTSNSSEGGFVDSIHKRWEGGTGQGLEENVCEGYNFIVNNWLPGDEIYIFGFSRGAYTARALAGMICNMGICFPDMMDDWWAVYELYKNRKKKEAEEKAKEAERKKKKPTNELKAQVHSMVTSGGFALPGMEFMDRFQKNVHIEVVGVFDTVAALGLPNNTTIDVKKRNEAYYGFHDADVHPQIKYAFHALALDEYRKAFEPTMWHLPDDNKNTELYQCWFPGYHINVGGGSENTQNHYGDLEAMANLSLAWMIDQVRHNTPLAFEDYALVRLYQNYMCTILDLSRRSFSKGDSWCRYSYGESATQAASGVADPDNLTAYGGCGLGYRPDSMTWKMRASGCHVRTPGQYEPDNLDERGSKKPRSRTHEYIHPVVAYAMSKAYVDAHGETVLKYEPSALAGFKRVKNPIDPYDSRPIPEGIYWAKEVDAGHTEQTYVKQGLEYAKSFIWTPPKPVKKMIYIEEMPLFPDAIDNPTNERDYMRADWLAMWAPRHGFAADVNKDIANYLDKTPKTYVFTDRELYLLELLLHASKRVNGSIWKEKSLVYALRARPSPGYETEKSERMQATGERTRQFLQDLDEKKI</sequence>
<feature type="region of interest" description="Disordered" evidence="2">
    <location>
        <begin position="424"/>
        <end position="443"/>
    </location>
</feature>
<accession>A0A317WDS3</accession>
<evidence type="ECO:0000259" key="3">
    <source>
        <dbReference type="Pfam" id="PF09994"/>
    </source>
</evidence>
<dbReference type="VEuPathDB" id="FungiDB:BO70DRAFT_361487"/>
<dbReference type="EMBL" id="MSFL01000010">
    <property type="protein sequence ID" value="PWY83372.1"/>
    <property type="molecule type" value="Genomic_DNA"/>
</dbReference>
<feature type="domain" description="T6SS Phospholipase effector Tle1-like catalytic" evidence="3">
    <location>
        <begin position="25"/>
        <end position="334"/>
    </location>
</feature>
<dbReference type="STRING" id="1448321.A0A317WDS3"/>
<dbReference type="OrthoDB" id="3057168at2759"/>
<reference evidence="4 5" key="1">
    <citation type="submission" date="2016-12" db="EMBL/GenBank/DDBJ databases">
        <title>The genomes of Aspergillus section Nigri reveals drivers in fungal speciation.</title>
        <authorList>
            <consortium name="DOE Joint Genome Institute"/>
            <person name="Vesth T.C."/>
            <person name="Nybo J."/>
            <person name="Theobald S."/>
            <person name="Brandl J."/>
            <person name="Frisvad J.C."/>
            <person name="Nielsen K.F."/>
            <person name="Lyhne E.K."/>
            <person name="Kogle M.E."/>
            <person name="Kuo A."/>
            <person name="Riley R."/>
            <person name="Clum A."/>
            <person name="Nolan M."/>
            <person name="Lipzen A."/>
            <person name="Salamov A."/>
            <person name="Henrissat B."/>
            <person name="Wiebenga A."/>
            <person name="De Vries R.P."/>
            <person name="Grigoriev I.V."/>
            <person name="Mortensen U.H."/>
            <person name="Andersen M.R."/>
            <person name="Baker S.E."/>
        </authorList>
    </citation>
    <scope>NUCLEOTIDE SEQUENCE [LARGE SCALE GENOMIC DNA]</scope>
    <source>
        <strain evidence="4 5">CBS 117.55</strain>
    </source>
</reference>
<dbReference type="PANTHER" id="PTHR33840">
    <property type="match status" value="1"/>
</dbReference>
<evidence type="ECO:0000313" key="4">
    <source>
        <dbReference type="EMBL" id="PWY83372.1"/>
    </source>
</evidence>
<evidence type="ECO:0000256" key="2">
    <source>
        <dbReference type="SAM" id="MobiDB-lite"/>
    </source>
</evidence>
<name>A0A317WDS3_9EURO</name>
<organism evidence="4 5">
    <name type="scientific">Aspergillus heteromorphus CBS 117.55</name>
    <dbReference type="NCBI Taxonomy" id="1448321"/>
    <lineage>
        <taxon>Eukaryota</taxon>
        <taxon>Fungi</taxon>
        <taxon>Dikarya</taxon>
        <taxon>Ascomycota</taxon>
        <taxon>Pezizomycotina</taxon>
        <taxon>Eurotiomycetes</taxon>
        <taxon>Eurotiomycetidae</taxon>
        <taxon>Eurotiales</taxon>
        <taxon>Aspergillaceae</taxon>
        <taxon>Aspergillus</taxon>
        <taxon>Aspergillus subgen. Circumdati</taxon>
    </lineage>
</organism>
<dbReference type="PANTHER" id="PTHR33840:SF16">
    <property type="entry name" value="DUF2235 DOMAIN-CONTAINING PROTEIN"/>
    <property type="match status" value="1"/>
</dbReference>
<gene>
    <name evidence="4" type="ORF">BO70DRAFT_361487</name>
</gene>
<dbReference type="SUPFAM" id="SSF53474">
    <property type="entry name" value="alpha/beta-Hydrolases"/>
    <property type="match status" value="1"/>
</dbReference>
<dbReference type="InterPro" id="IPR029058">
    <property type="entry name" value="AB_hydrolase_fold"/>
</dbReference>
<dbReference type="AlphaFoldDB" id="A0A317WDS3"/>
<protein>
    <recommendedName>
        <fullName evidence="3">T6SS Phospholipase effector Tle1-like catalytic domain-containing protein</fullName>
    </recommendedName>
</protein>
<keyword evidence="5" id="KW-1185">Reference proteome</keyword>
<comment type="caution">
    <text evidence="4">The sequence shown here is derived from an EMBL/GenBank/DDBJ whole genome shotgun (WGS) entry which is preliminary data.</text>
</comment>
<dbReference type="GeneID" id="37065290"/>
<proteinExistence type="predicted"/>
<evidence type="ECO:0000313" key="5">
    <source>
        <dbReference type="Proteomes" id="UP000247233"/>
    </source>
</evidence>
<feature type="coiled-coil region" evidence="1">
    <location>
        <begin position="163"/>
        <end position="190"/>
    </location>
</feature>
<dbReference type="Pfam" id="PF09994">
    <property type="entry name" value="T6SS_Tle1-like_cat"/>
    <property type="match status" value="1"/>
</dbReference>
<dbReference type="InterPro" id="IPR018712">
    <property type="entry name" value="Tle1-like_cat"/>
</dbReference>
<dbReference type="RefSeq" id="XP_025399815.1">
    <property type="nucleotide sequence ID" value="XM_025543053.1"/>
</dbReference>
<evidence type="ECO:0000256" key="1">
    <source>
        <dbReference type="SAM" id="Coils"/>
    </source>
</evidence>